<reference evidence="1" key="1">
    <citation type="submission" date="2019-08" db="EMBL/GenBank/DDBJ databases">
        <authorList>
            <person name="Kucharzyk K."/>
            <person name="Murdoch R.W."/>
            <person name="Higgins S."/>
            <person name="Loffler F."/>
        </authorList>
    </citation>
    <scope>NUCLEOTIDE SEQUENCE</scope>
</reference>
<evidence type="ECO:0000313" key="1">
    <source>
        <dbReference type="EMBL" id="MPM61335.1"/>
    </source>
</evidence>
<comment type="caution">
    <text evidence="1">The sequence shown here is derived from an EMBL/GenBank/DDBJ whole genome shotgun (WGS) entry which is preliminary data.</text>
</comment>
<dbReference type="AlphaFoldDB" id="A0A645B7D6"/>
<dbReference type="EMBL" id="VSSQ01018281">
    <property type="protein sequence ID" value="MPM61335.1"/>
    <property type="molecule type" value="Genomic_DNA"/>
</dbReference>
<evidence type="ECO:0008006" key="2">
    <source>
        <dbReference type="Google" id="ProtNLM"/>
    </source>
</evidence>
<dbReference type="Pfam" id="PF13031">
    <property type="entry name" value="DUF3892"/>
    <property type="match status" value="1"/>
</dbReference>
<dbReference type="InterPro" id="IPR024997">
    <property type="entry name" value="DUF3892"/>
</dbReference>
<proteinExistence type="predicted"/>
<name>A0A645B7D6_9ZZZZ</name>
<sequence length="91" mass="10446">MLATKLKTKPLCARSYALAENDEIFITGWPLHGYYKKGYLHDYIKLSPGSIKVNIWPYPALIPVVSVNGEKYVRSRPDATRRDNLLNLPRE</sequence>
<organism evidence="1">
    <name type="scientific">bioreactor metagenome</name>
    <dbReference type="NCBI Taxonomy" id="1076179"/>
    <lineage>
        <taxon>unclassified sequences</taxon>
        <taxon>metagenomes</taxon>
        <taxon>ecological metagenomes</taxon>
    </lineage>
</organism>
<gene>
    <name evidence="1" type="ORF">SDC9_108193</name>
</gene>
<protein>
    <recommendedName>
        <fullName evidence="2">DUF3892 domain-containing protein</fullName>
    </recommendedName>
</protein>
<accession>A0A645B7D6</accession>